<evidence type="ECO:0000313" key="2">
    <source>
        <dbReference type="Proteomes" id="UP000076632"/>
    </source>
</evidence>
<dbReference type="RefSeq" id="XP_018187863.1">
    <property type="nucleotide sequence ID" value="XM_018331127.1"/>
</dbReference>
<dbReference type="InParanoid" id="A0A165GKN6"/>
<dbReference type="OrthoDB" id="3645574at2759"/>
<dbReference type="PANTHER" id="PTHR21310:SF37">
    <property type="entry name" value="AMINOGLYCOSIDE PHOSPHOTRANSFERASE DOMAIN-CONTAINING PROTEIN"/>
    <property type="match status" value="1"/>
</dbReference>
<sequence>MSITRRLLRREITYDSAKGKEVNILHQLGYYDQRNQFFAHLDDNHLWIRKVVAYHLGLKSSTACRVAEVEDWLHGSFNVCIPVVVPSWNDKRVLIRFPLPYRVGEAFRPGNGDEKIRCEAGTYAWLQENCPDIPIPLLYGFALSTGETFTRLENLPALTRWFQILRRKLLSWLGYPAPSKYLRRQTTSIPPNTIGAGYILVEYIEETQGVMLSNTWEDGQHDTRLRTNFFRGLSRILLDMSRIPCPRIGSFIIDNDGFLKLANRPLSIELQQLENENIPTDIGRDYTYSTVDSYVVDLLGVHDNRFRYQPNAVNDLGDCIHQLSTLTAMRTVFHSFFQRDFRRGPFVLSLSDIHQSNIFVDADWNITCLVDLEWACSRPIELVNTPHWLTNKGIDQLVSPEYDVIRTEFMTILSDEEEKKSSATPSNNLLPRLSNVMNRNWESGTFWYTLALSSPSGVFTIFREHIRPLFCTDNIEEFNLIMPYFWGKSMVYTAGCKLADKEQYDEQLQQAFENTSLVGKDNVL</sequence>
<dbReference type="SUPFAM" id="SSF56112">
    <property type="entry name" value="Protein kinase-like (PK-like)"/>
    <property type="match status" value="1"/>
</dbReference>
<evidence type="ECO:0000313" key="1">
    <source>
        <dbReference type="EMBL" id="KZF22308.1"/>
    </source>
</evidence>
<dbReference type="PANTHER" id="PTHR21310">
    <property type="entry name" value="AMINOGLYCOSIDE PHOSPHOTRANSFERASE-RELATED-RELATED"/>
    <property type="match status" value="1"/>
</dbReference>
<proteinExistence type="predicted"/>
<dbReference type="InterPro" id="IPR011009">
    <property type="entry name" value="Kinase-like_dom_sf"/>
</dbReference>
<name>A0A165GKN6_XYLHT</name>
<gene>
    <name evidence="1" type="ORF">L228DRAFT_239293</name>
</gene>
<dbReference type="Proteomes" id="UP000076632">
    <property type="component" value="Unassembled WGS sequence"/>
</dbReference>
<accession>A0A165GKN6</accession>
<reference evidence="1 2" key="1">
    <citation type="journal article" date="2016" name="Fungal Biol.">
        <title>The genome of Xylona heveae provides a window into fungal endophytism.</title>
        <authorList>
            <person name="Gazis R."/>
            <person name="Kuo A."/>
            <person name="Riley R."/>
            <person name="LaButti K."/>
            <person name="Lipzen A."/>
            <person name="Lin J."/>
            <person name="Amirebrahimi M."/>
            <person name="Hesse C.N."/>
            <person name="Spatafora J.W."/>
            <person name="Henrissat B."/>
            <person name="Hainaut M."/>
            <person name="Grigoriev I.V."/>
            <person name="Hibbett D.S."/>
        </authorList>
    </citation>
    <scope>NUCLEOTIDE SEQUENCE [LARGE SCALE GENOMIC DNA]</scope>
    <source>
        <strain evidence="1 2">TC161</strain>
    </source>
</reference>
<organism evidence="1 2">
    <name type="scientific">Xylona heveae (strain CBS 132557 / TC161)</name>
    <dbReference type="NCBI Taxonomy" id="1328760"/>
    <lineage>
        <taxon>Eukaryota</taxon>
        <taxon>Fungi</taxon>
        <taxon>Dikarya</taxon>
        <taxon>Ascomycota</taxon>
        <taxon>Pezizomycotina</taxon>
        <taxon>Xylonomycetes</taxon>
        <taxon>Xylonales</taxon>
        <taxon>Xylonaceae</taxon>
        <taxon>Xylona</taxon>
    </lineage>
</organism>
<dbReference type="EMBL" id="KV407459">
    <property type="protein sequence ID" value="KZF22308.1"/>
    <property type="molecule type" value="Genomic_DNA"/>
</dbReference>
<protein>
    <recommendedName>
        <fullName evidence="3">Aminoglycoside phosphotransferase domain-containing protein</fullName>
    </recommendedName>
</protein>
<keyword evidence="2" id="KW-1185">Reference proteome</keyword>
<dbReference type="GeneID" id="28896264"/>
<evidence type="ECO:0008006" key="3">
    <source>
        <dbReference type="Google" id="ProtNLM"/>
    </source>
</evidence>
<dbReference type="OMA" id="WESGAFW"/>
<dbReference type="AlphaFoldDB" id="A0A165GKN6"/>
<dbReference type="InterPro" id="IPR051678">
    <property type="entry name" value="AGP_Transferase"/>
</dbReference>
<dbReference type="STRING" id="1328760.A0A165GKN6"/>